<name>A0A5Q2RUZ9_9ACTN</name>
<dbReference type="EMBL" id="CP045851">
    <property type="protein sequence ID" value="QGG97005.1"/>
    <property type="molecule type" value="Genomic_DNA"/>
</dbReference>
<dbReference type="PROSITE" id="PS51186">
    <property type="entry name" value="GNAT"/>
    <property type="match status" value="1"/>
</dbReference>
<dbReference type="SUPFAM" id="SSF55729">
    <property type="entry name" value="Acyl-CoA N-acyltransferases (Nat)"/>
    <property type="match status" value="1"/>
</dbReference>
<keyword evidence="4" id="KW-1185">Reference proteome</keyword>
<feature type="region of interest" description="Disordered" evidence="1">
    <location>
        <begin position="1"/>
        <end position="20"/>
    </location>
</feature>
<dbReference type="Gene3D" id="3.40.630.30">
    <property type="match status" value="1"/>
</dbReference>
<gene>
    <name evidence="3" type="ORF">GH723_06665</name>
</gene>
<dbReference type="GO" id="GO:0016747">
    <property type="term" value="F:acyltransferase activity, transferring groups other than amino-acyl groups"/>
    <property type="evidence" value="ECO:0007669"/>
    <property type="project" value="InterPro"/>
</dbReference>
<proteinExistence type="predicted"/>
<feature type="domain" description="N-acetyltransferase" evidence="2">
    <location>
        <begin position="53"/>
        <end position="194"/>
    </location>
</feature>
<evidence type="ECO:0000256" key="1">
    <source>
        <dbReference type="SAM" id="MobiDB-lite"/>
    </source>
</evidence>
<dbReference type="CDD" id="cd04301">
    <property type="entry name" value="NAT_SF"/>
    <property type="match status" value="1"/>
</dbReference>
<evidence type="ECO:0000313" key="4">
    <source>
        <dbReference type="Proteomes" id="UP000334019"/>
    </source>
</evidence>
<organism evidence="3 4">
    <name type="scientific">Actinomarinicola tropica</name>
    <dbReference type="NCBI Taxonomy" id="2789776"/>
    <lineage>
        <taxon>Bacteria</taxon>
        <taxon>Bacillati</taxon>
        <taxon>Actinomycetota</taxon>
        <taxon>Acidimicrobiia</taxon>
        <taxon>Acidimicrobiales</taxon>
        <taxon>Iamiaceae</taxon>
        <taxon>Actinomarinicola</taxon>
    </lineage>
</organism>
<evidence type="ECO:0000313" key="3">
    <source>
        <dbReference type="EMBL" id="QGG97005.1"/>
    </source>
</evidence>
<sequence>MAQKGPGPIPATSTTFSPDSGPIRYPLSSVAAILTRGDRTVKRPTYAATVTRPLVRQAAPGELPAPVLYELLRLRSEVFVVEQRCAYQDLDGRDLEDGARHWWVEDDGGDVVATVRTLREPDGSTRLGRVVTRADARGSGLAADLIRAALAEVGRPVVISAQAHLARWYRTLGFEIDGELFVEDGIDHLPMRLR</sequence>
<evidence type="ECO:0000259" key="2">
    <source>
        <dbReference type="PROSITE" id="PS51186"/>
    </source>
</evidence>
<dbReference type="AlphaFoldDB" id="A0A5Q2RUZ9"/>
<dbReference type="Proteomes" id="UP000334019">
    <property type="component" value="Chromosome"/>
</dbReference>
<dbReference type="InterPro" id="IPR016181">
    <property type="entry name" value="Acyl_CoA_acyltransferase"/>
</dbReference>
<reference evidence="3 4" key="1">
    <citation type="submission" date="2019-11" db="EMBL/GenBank/DDBJ databases">
        <authorList>
            <person name="He Y."/>
        </authorList>
    </citation>
    <scope>NUCLEOTIDE SEQUENCE [LARGE SCALE GENOMIC DNA]</scope>
    <source>
        <strain evidence="3 4">SCSIO 58843</strain>
    </source>
</reference>
<accession>A0A5Q2RUZ9</accession>
<dbReference type="InterPro" id="IPR000182">
    <property type="entry name" value="GNAT_dom"/>
</dbReference>
<protein>
    <submittedName>
        <fullName evidence="3">GNAT family N-acetyltransferase</fullName>
    </submittedName>
</protein>
<keyword evidence="3" id="KW-0808">Transferase</keyword>
<dbReference type="KEGG" id="atq:GH723_06665"/>
<dbReference type="Pfam" id="PF13673">
    <property type="entry name" value="Acetyltransf_10"/>
    <property type="match status" value="1"/>
</dbReference>